<evidence type="ECO:0000256" key="1">
    <source>
        <dbReference type="ARBA" id="ARBA00001946"/>
    </source>
</evidence>
<evidence type="ECO:0000313" key="13">
    <source>
        <dbReference type="EMBL" id="APG05145.1"/>
    </source>
</evidence>
<comment type="similarity">
    <text evidence="3">Belongs to the inositol monophosphatase superfamily.</text>
</comment>
<keyword evidence="9" id="KW-0368">Histidine biosynthesis</keyword>
<keyword evidence="6 12" id="KW-0479">Metal-binding</keyword>
<evidence type="ECO:0000256" key="9">
    <source>
        <dbReference type="ARBA" id="ARBA00023102"/>
    </source>
</evidence>
<dbReference type="InterPro" id="IPR000760">
    <property type="entry name" value="Inositol_monophosphatase-like"/>
</dbReference>
<proteinExistence type="inferred from homology"/>
<dbReference type="GO" id="GO:0004401">
    <property type="term" value="F:histidinol-phosphatase activity"/>
    <property type="evidence" value="ECO:0007669"/>
    <property type="project" value="UniProtKB-UniRule"/>
</dbReference>
<feature type="binding site" evidence="12">
    <location>
        <position position="91"/>
    </location>
    <ligand>
        <name>Mg(2+)</name>
        <dbReference type="ChEBI" id="CHEBI:18420"/>
        <label>1</label>
        <note>catalytic</note>
    </ligand>
</feature>
<dbReference type="EMBL" id="CP017480">
    <property type="protein sequence ID" value="APG05145.1"/>
    <property type="molecule type" value="Genomic_DNA"/>
</dbReference>
<dbReference type="CDD" id="cd01641">
    <property type="entry name" value="Bacterial_IMPase_like_1"/>
    <property type="match status" value="1"/>
</dbReference>
<dbReference type="PROSITE" id="PS00629">
    <property type="entry name" value="IMP_1"/>
    <property type="match status" value="1"/>
</dbReference>
<dbReference type="KEGG" id="lrz:BJI69_15395"/>
<accession>A0A0G9H6V8</accession>
<evidence type="ECO:0000256" key="12">
    <source>
        <dbReference type="PIRSR" id="PIRSR600760-2"/>
    </source>
</evidence>
<evidence type="ECO:0000256" key="11">
    <source>
        <dbReference type="NCBIfam" id="TIGR02067"/>
    </source>
</evidence>
<evidence type="ECO:0000256" key="5">
    <source>
        <dbReference type="ARBA" id="ARBA00022605"/>
    </source>
</evidence>
<dbReference type="AlphaFoldDB" id="A0A0G9H6V8"/>
<comment type="cofactor">
    <cofactor evidence="1 12">
        <name>Mg(2+)</name>
        <dbReference type="ChEBI" id="CHEBI:18420"/>
    </cofactor>
</comment>
<evidence type="ECO:0000256" key="8">
    <source>
        <dbReference type="ARBA" id="ARBA00022842"/>
    </source>
</evidence>
<dbReference type="UniPathway" id="UPA00031">
    <property type="reaction ID" value="UER00013"/>
</dbReference>
<comment type="catalytic activity">
    <reaction evidence="10">
        <text>L-histidinol phosphate + H2O = L-histidinol + phosphate</text>
        <dbReference type="Rhea" id="RHEA:14465"/>
        <dbReference type="ChEBI" id="CHEBI:15377"/>
        <dbReference type="ChEBI" id="CHEBI:43474"/>
        <dbReference type="ChEBI" id="CHEBI:57699"/>
        <dbReference type="ChEBI" id="CHEBI:57980"/>
        <dbReference type="EC" id="3.1.3.15"/>
    </reaction>
</comment>
<name>A0A0G9H6V8_9GAMM</name>
<keyword evidence="8 12" id="KW-0460">Magnesium</keyword>
<dbReference type="Gene3D" id="3.40.190.80">
    <property type="match status" value="1"/>
</dbReference>
<feature type="binding site" evidence="12">
    <location>
        <position position="92"/>
    </location>
    <ligand>
        <name>Mg(2+)</name>
        <dbReference type="ChEBI" id="CHEBI:18420"/>
        <label>1</label>
        <note>catalytic</note>
    </ligand>
</feature>
<dbReference type="OrthoDB" id="9785695at2"/>
<dbReference type="Pfam" id="PF00459">
    <property type="entry name" value="Inositol_P"/>
    <property type="match status" value="1"/>
</dbReference>
<evidence type="ECO:0000256" key="6">
    <source>
        <dbReference type="ARBA" id="ARBA00022723"/>
    </source>
</evidence>
<keyword evidence="7" id="KW-0378">Hydrolase</keyword>
<dbReference type="RefSeq" id="WP_046968947.1">
    <property type="nucleotide sequence ID" value="NZ_CP017480.1"/>
</dbReference>
<dbReference type="Proteomes" id="UP000182987">
    <property type="component" value="Chromosome"/>
</dbReference>
<protein>
    <recommendedName>
        <fullName evidence="4 11">Histidinol-phosphatase</fullName>
        <ecNumber evidence="4 11">3.1.3.15</ecNumber>
    </recommendedName>
</protein>
<feature type="binding site" evidence="12">
    <location>
        <position position="73"/>
    </location>
    <ligand>
        <name>Mg(2+)</name>
        <dbReference type="ChEBI" id="CHEBI:18420"/>
        <label>1</label>
        <note>catalytic</note>
    </ligand>
</feature>
<dbReference type="EC" id="3.1.3.15" evidence="4 11"/>
<evidence type="ECO:0000256" key="10">
    <source>
        <dbReference type="ARBA" id="ARBA00049158"/>
    </source>
</evidence>
<reference evidence="14" key="1">
    <citation type="submission" date="2016-09" db="EMBL/GenBank/DDBJ databases">
        <authorList>
            <person name="Lysoe E."/>
        </authorList>
    </citation>
    <scope>NUCLEOTIDE SEQUENCE [LARGE SCALE GENOMIC DNA]</scope>
    <source>
        <strain evidence="14">LJ96T</strain>
    </source>
</reference>
<gene>
    <name evidence="13" type="ORF">BJI69_15395</name>
</gene>
<keyword evidence="5" id="KW-0028">Amino-acid biosynthesis</keyword>
<evidence type="ECO:0000313" key="14">
    <source>
        <dbReference type="Proteomes" id="UP000182987"/>
    </source>
</evidence>
<dbReference type="InterPro" id="IPR011809">
    <property type="entry name" value="His_9_proposed"/>
</dbReference>
<dbReference type="GO" id="GO:0000105">
    <property type="term" value="P:L-histidine biosynthetic process"/>
    <property type="evidence" value="ECO:0007669"/>
    <property type="project" value="UniProtKB-UniRule"/>
</dbReference>
<organism evidence="13 14">
    <name type="scientific">Luteibacter rhizovicinus DSM 16549</name>
    <dbReference type="NCBI Taxonomy" id="1440763"/>
    <lineage>
        <taxon>Bacteria</taxon>
        <taxon>Pseudomonadati</taxon>
        <taxon>Pseudomonadota</taxon>
        <taxon>Gammaproteobacteria</taxon>
        <taxon>Lysobacterales</taxon>
        <taxon>Rhodanobacteraceae</taxon>
        <taxon>Luteibacter</taxon>
    </lineage>
</organism>
<keyword evidence="14" id="KW-1185">Reference proteome</keyword>
<feature type="binding site" evidence="12">
    <location>
        <position position="213"/>
    </location>
    <ligand>
        <name>Mg(2+)</name>
        <dbReference type="ChEBI" id="CHEBI:18420"/>
        <label>1</label>
        <note>catalytic</note>
    </ligand>
</feature>
<dbReference type="InterPro" id="IPR020583">
    <property type="entry name" value="Inositol_monoP_metal-BS"/>
</dbReference>
<dbReference type="PRINTS" id="PR00377">
    <property type="entry name" value="IMPHPHTASES"/>
</dbReference>
<evidence type="ECO:0000256" key="2">
    <source>
        <dbReference type="ARBA" id="ARBA00004970"/>
    </source>
</evidence>
<dbReference type="InterPro" id="IPR051090">
    <property type="entry name" value="Inositol_monoP_superfamily"/>
</dbReference>
<dbReference type="PANTHER" id="PTHR43200:SF6">
    <property type="entry name" value="3'(2'),5'-BISPHOSPHATE NUCLEOTIDASE"/>
    <property type="match status" value="1"/>
</dbReference>
<dbReference type="NCBIfam" id="TIGR02067">
    <property type="entry name" value="his_9_HisN"/>
    <property type="match status" value="1"/>
</dbReference>
<dbReference type="PATRIC" id="fig|1440763.5.peg.3495"/>
<evidence type="ECO:0000256" key="4">
    <source>
        <dbReference type="ARBA" id="ARBA00013085"/>
    </source>
</evidence>
<dbReference type="SUPFAM" id="SSF56655">
    <property type="entry name" value="Carbohydrate phosphatase"/>
    <property type="match status" value="1"/>
</dbReference>
<dbReference type="STRING" id="1440763.BJI69_15395"/>
<evidence type="ECO:0000256" key="3">
    <source>
        <dbReference type="ARBA" id="ARBA00009759"/>
    </source>
</evidence>
<feature type="binding site" evidence="12">
    <location>
        <position position="89"/>
    </location>
    <ligand>
        <name>Mg(2+)</name>
        <dbReference type="ChEBI" id="CHEBI:18420"/>
        <label>1</label>
        <note>catalytic</note>
    </ligand>
</feature>
<dbReference type="GO" id="GO:0046872">
    <property type="term" value="F:metal ion binding"/>
    <property type="evidence" value="ECO:0007669"/>
    <property type="project" value="UniProtKB-KW"/>
</dbReference>
<evidence type="ECO:0000256" key="7">
    <source>
        <dbReference type="ARBA" id="ARBA00022801"/>
    </source>
</evidence>
<dbReference type="Gene3D" id="3.30.540.10">
    <property type="entry name" value="Fructose-1,6-Bisphosphatase, subunit A, domain 1"/>
    <property type="match status" value="1"/>
</dbReference>
<comment type="pathway">
    <text evidence="2">Amino-acid biosynthesis; L-histidine biosynthesis; L-histidine from 5-phospho-alpha-D-ribose 1-diphosphate: step 8/9.</text>
</comment>
<dbReference type="PANTHER" id="PTHR43200">
    <property type="entry name" value="PHOSPHATASE"/>
    <property type="match status" value="1"/>
</dbReference>
<sequence>MESLSAAERKEFEVFATGIADNARAFSLPRFRQPVDVTLKGDMSPVTAVDRGVESMLRERIGSAWPEHGLLGEEYGATRTDAEFVWSIDPIDGTRSFISGWPLWGTLLALLRNGTPMLGILDMPALDERWIGHVGVGTTMNGARCRTSGCTTLDAATLYTTTPDMFTADEWARFDRTSRAAYTRRFGGDCYGYGMLASGHIDAVIEANLMPYDYLAIAPVVQAAGGVITDWEGRALGLDSGGRVVAAATPALHAALIESLARD</sequence>